<dbReference type="OrthoDB" id="273614at2"/>
<keyword evidence="1 4" id="KW-0808">Transferase</keyword>
<protein>
    <submittedName>
        <fullName evidence="4">GNAT family N-acetyltransferase</fullName>
    </submittedName>
</protein>
<gene>
    <name evidence="4" type="ORF">GKZ27_03435</name>
</gene>
<dbReference type="Pfam" id="PF00583">
    <property type="entry name" value="Acetyltransf_1"/>
    <property type="match status" value="1"/>
</dbReference>
<dbReference type="SUPFAM" id="SSF55729">
    <property type="entry name" value="Acyl-CoA N-acyltransferases (Nat)"/>
    <property type="match status" value="1"/>
</dbReference>
<dbReference type="AlphaFoldDB" id="A0A6N8JKU4"/>
<sequence>MDEMLEIGPGAAGEADELLALYAAVQEAVAGTDNDPQWIIGEHPSRGQLTRAAEAGELFVARAGRRLAAAFILDREGAPGYGEVPWRVEAVAGEYGVVHLLAVHPDFRGRGLARHLMDAAEQAARERGLKALRLDTLVDNYGAQRTYECLGFTRFGPVHLTYGTYIDTEAPRFVMYERAVR</sequence>
<dbReference type="EMBL" id="WSRR01000005">
    <property type="protein sequence ID" value="MVX60515.1"/>
    <property type="molecule type" value="Genomic_DNA"/>
</dbReference>
<dbReference type="PANTHER" id="PTHR43877">
    <property type="entry name" value="AMINOALKYLPHOSPHONATE N-ACETYLTRANSFERASE-RELATED-RELATED"/>
    <property type="match status" value="1"/>
</dbReference>
<evidence type="ECO:0000313" key="5">
    <source>
        <dbReference type="Proteomes" id="UP000463388"/>
    </source>
</evidence>
<dbReference type="CDD" id="cd04301">
    <property type="entry name" value="NAT_SF"/>
    <property type="match status" value="1"/>
</dbReference>
<dbReference type="Gene3D" id="3.40.630.30">
    <property type="match status" value="1"/>
</dbReference>
<dbReference type="InterPro" id="IPR016181">
    <property type="entry name" value="Acyl_CoA_acyltransferase"/>
</dbReference>
<keyword evidence="5" id="KW-1185">Reference proteome</keyword>
<evidence type="ECO:0000256" key="1">
    <source>
        <dbReference type="ARBA" id="ARBA00022679"/>
    </source>
</evidence>
<accession>A0A6N8JKU4</accession>
<dbReference type="InterPro" id="IPR050832">
    <property type="entry name" value="Bact_Acetyltransf"/>
</dbReference>
<dbReference type="InterPro" id="IPR000182">
    <property type="entry name" value="GNAT_dom"/>
</dbReference>
<evidence type="ECO:0000256" key="2">
    <source>
        <dbReference type="ARBA" id="ARBA00023315"/>
    </source>
</evidence>
<keyword evidence="2" id="KW-0012">Acyltransferase</keyword>
<comment type="caution">
    <text evidence="4">The sequence shown here is derived from an EMBL/GenBank/DDBJ whole genome shotgun (WGS) entry which is preliminary data.</text>
</comment>
<evidence type="ECO:0000313" key="4">
    <source>
        <dbReference type="EMBL" id="MVX60515.1"/>
    </source>
</evidence>
<dbReference type="PANTHER" id="PTHR43877:SF1">
    <property type="entry name" value="ACETYLTRANSFERASE"/>
    <property type="match status" value="1"/>
</dbReference>
<dbReference type="PROSITE" id="PS51186">
    <property type="entry name" value="GNAT"/>
    <property type="match status" value="1"/>
</dbReference>
<feature type="domain" description="N-acetyltransferase" evidence="3">
    <location>
        <begin position="5"/>
        <end position="180"/>
    </location>
</feature>
<dbReference type="Proteomes" id="UP000463388">
    <property type="component" value="Unassembled WGS sequence"/>
</dbReference>
<proteinExistence type="predicted"/>
<dbReference type="RefSeq" id="WP_160345084.1">
    <property type="nucleotide sequence ID" value="NZ_JAOAKZ010000039.1"/>
</dbReference>
<dbReference type="GO" id="GO:0016747">
    <property type="term" value="F:acyltransferase activity, transferring groups other than amino-acyl groups"/>
    <property type="evidence" value="ECO:0007669"/>
    <property type="project" value="InterPro"/>
</dbReference>
<organism evidence="4 5">
    <name type="scientific">Adlercreutzia mucosicola</name>
    <dbReference type="NCBI Taxonomy" id="580026"/>
    <lineage>
        <taxon>Bacteria</taxon>
        <taxon>Bacillati</taxon>
        <taxon>Actinomycetota</taxon>
        <taxon>Coriobacteriia</taxon>
        <taxon>Eggerthellales</taxon>
        <taxon>Eggerthellaceae</taxon>
        <taxon>Adlercreutzia</taxon>
    </lineage>
</organism>
<reference evidence="4 5" key="1">
    <citation type="submission" date="2019-12" db="EMBL/GenBank/DDBJ databases">
        <title>Microbes associate with the intestines of laboratory mice.</title>
        <authorList>
            <person name="Navarre W."/>
            <person name="Wong E."/>
        </authorList>
    </citation>
    <scope>NUCLEOTIDE SEQUENCE [LARGE SCALE GENOMIC DNA]</scope>
    <source>
        <strain evidence="4 5">NM66_B29</strain>
    </source>
</reference>
<evidence type="ECO:0000259" key="3">
    <source>
        <dbReference type="PROSITE" id="PS51186"/>
    </source>
</evidence>
<name>A0A6N8JKU4_9ACTN</name>